<keyword evidence="3" id="KW-1185">Reference proteome</keyword>
<protein>
    <submittedName>
        <fullName evidence="2">Alpha/beta fold hydrolase</fullName>
    </submittedName>
</protein>
<dbReference type="PRINTS" id="PR00111">
    <property type="entry name" value="ABHYDROLASE"/>
</dbReference>
<dbReference type="PANTHER" id="PTHR43798:SF29">
    <property type="entry name" value="AB HYDROLASE-1 DOMAIN-CONTAINING PROTEIN"/>
    <property type="match status" value="1"/>
</dbReference>
<gene>
    <name evidence="2" type="ORF">ACFQPB_13335</name>
</gene>
<name>A0ABW2QMH6_9BURK</name>
<evidence type="ECO:0000313" key="2">
    <source>
        <dbReference type="EMBL" id="MFC7409847.1"/>
    </source>
</evidence>
<feature type="domain" description="AB hydrolase-1" evidence="1">
    <location>
        <begin position="55"/>
        <end position="224"/>
    </location>
</feature>
<dbReference type="Pfam" id="PF00561">
    <property type="entry name" value="Abhydrolase_1"/>
    <property type="match status" value="1"/>
</dbReference>
<evidence type="ECO:0000259" key="1">
    <source>
        <dbReference type="Pfam" id="PF00561"/>
    </source>
</evidence>
<organism evidence="2 3">
    <name type="scientific">Hydrogenophaga atypica</name>
    <dbReference type="NCBI Taxonomy" id="249409"/>
    <lineage>
        <taxon>Bacteria</taxon>
        <taxon>Pseudomonadati</taxon>
        <taxon>Pseudomonadota</taxon>
        <taxon>Betaproteobacteria</taxon>
        <taxon>Burkholderiales</taxon>
        <taxon>Comamonadaceae</taxon>
        <taxon>Hydrogenophaga</taxon>
    </lineage>
</organism>
<dbReference type="Gene3D" id="3.40.50.1820">
    <property type="entry name" value="alpha/beta hydrolase"/>
    <property type="match status" value="1"/>
</dbReference>
<comment type="caution">
    <text evidence="2">The sequence shown here is derived from an EMBL/GenBank/DDBJ whole genome shotgun (WGS) entry which is preliminary data.</text>
</comment>
<sequence>MPRDPLLLVPGLMCDAAVWQPLLPSLQAGRECRVIDHCLADSLTQMARQLLDAAPERFALAGHSMGARVALEVLRVAPERISRVALLDTGYLARAAGAAGEQEAHKRQALLDVARSQGVRAMAAQWVQGMVHPERLQDAELLDAIVMMFERKSVDVFESQIRALLQRPDASDVLRAIRVPTLVLCGRQDGWAPVSQHAAMHALIPGAAFEVIEDAGHMAPMERPQAVAGVLLRWLGNA</sequence>
<evidence type="ECO:0000313" key="3">
    <source>
        <dbReference type="Proteomes" id="UP001596501"/>
    </source>
</evidence>
<proteinExistence type="predicted"/>
<accession>A0ABW2QMH6</accession>
<dbReference type="SUPFAM" id="SSF53474">
    <property type="entry name" value="alpha/beta-Hydrolases"/>
    <property type="match status" value="1"/>
</dbReference>
<dbReference type="PANTHER" id="PTHR43798">
    <property type="entry name" value="MONOACYLGLYCEROL LIPASE"/>
    <property type="match status" value="1"/>
</dbReference>
<dbReference type="RefSeq" id="WP_382224059.1">
    <property type="nucleotide sequence ID" value="NZ_JBHTCA010000009.1"/>
</dbReference>
<dbReference type="Proteomes" id="UP001596501">
    <property type="component" value="Unassembled WGS sequence"/>
</dbReference>
<dbReference type="GO" id="GO:0016787">
    <property type="term" value="F:hydrolase activity"/>
    <property type="evidence" value="ECO:0007669"/>
    <property type="project" value="UniProtKB-KW"/>
</dbReference>
<keyword evidence="2" id="KW-0378">Hydrolase</keyword>
<dbReference type="EMBL" id="JBHTCA010000009">
    <property type="protein sequence ID" value="MFC7409847.1"/>
    <property type="molecule type" value="Genomic_DNA"/>
</dbReference>
<dbReference type="InterPro" id="IPR000073">
    <property type="entry name" value="AB_hydrolase_1"/>
</dbReference>
<dbReference type="InterPro" id="IPR050266">
    <property type="entry name" value="AB_hydrolase_sf"/>
</dbReference>
<dbReference type="InterPro" id="IPR029058">
    <property type="entry name" value="AB_hydrolase_fold"/>
</dbReference>
<reference evidence="3" key="1">
    <citation type="journal article" date="2019" name="Int. J. Syst. Evol. Microbiol.">
        <title>The Global Catalogue of Microorganisms (GCM) 10K type strain sequencing project: providing services to taxonomists for standard genome sequencing and annotation.</title>
        <authorList>
            <consortium name="The Broad Institute Genomics Platform"/>
            <consortium name="The Broad Institute Genome Sequencing Center for Infectious Disease"/>
            <person name="Wu L."/>
            <person name="Ma J."/>
        </authorList>
    </citation>
    <scope>NUCLEOTIDE SEQUENCE [LARGE SCALE GENOMIC DNA]</scope>
    <source>
        <strain evidence="3">CGMCC 1.12371</strain>
    </source>
</reference>